<dbReference type="InterPro" id="IPR011698">
    <property type="entry name" value="GATase_3"/>
</dbReference>
<dbReference type="CDD" id="cd01750">
    <property type="entry name" value="GATase1_CobQ"/>
    <property type="match status" value="1"/>
</dbReference>
<dbReference type="GO" id="GO:0009252">
    <property type="term" value="P:peptidoglycan biosynthetic process"/>
    <property type="evidence" value="ECO:0007669"/>
    <property type="project" value="UniProtKB-UniRule"/>
</dbReference>
<feature type="binding site" evidence="2">
    <location>
        <position position="129"/>
    </location>
    <ligand>
        <name>substrate</name>
    </ligand>
</feature>
<dbReference type="GO" id="GO:0140282">
    <property type="term" value="F:carbon-nitrogen ligase activity on lipid II"/>
    <property type="evidence" value="ECO:0007669"/>
    <property type="project" value="UniProtKB-UniRule"/>
</dbReference>
<reference evidence="4 5" key="1">
    <citation type="submission" date="2019-07" db="EMBL/GenBank/DDBJ databases">
        <title>Criibacterium bergeronii gen. nov., sp. nov. isolated from human clinical samples.</title>
        <authorList>
            <person name="Maheux A.F."/>
            <person name="Boudreau D.K."/>
            <person name="Berube E."/>
            <person name="Brodeur S."/>
            <person name="Bernard K.A."/>
            <person name="Abed J.Y."/>
            <person name="Ducrey E."/>
            <person name="Guay E.F."/>
            <person name="Raymond F."/>
            <person name="Corbeil J."/>
            <person name="Domingo M.-C."/>
            <person name="Roy P.H."/>
            <person name="Boissinot M."/>
            <person name="Tocheva E.I."/>
            <person name="Omar R.F."/>
        </authorList>
    </citation>
    <scope>NUCLEOTIDE SEQUENCE [LARGE SCALE GENOMIC DNA]</scope>
    <source>
        <strain evidence="4 5">CCRI-24246</strain>
    </source>
</reference>
<keyword evidence="2" id="KW-0133">Cell shape</keyword>
<dbReference type="RefSeq" id="WP_144015433.1">
    <property type="nucleotide sequence ID" value="NZ_VJXW01000001.1"/>
</dbReference>
<comment type="catalytic activity">
    <reaction evidence="2">
        <text>L-glutamine + H2O = L-glutamate + NH4(+)</text>
        <dbReference type="Rhea" id="RHEA:15889"/>
        <dbReference type="ChEBI" id="CHEBI:15377"/>
        <dbReference type="ChEBI" id="CHEBI:28938"/>
        <dbReference type="ChEBI" id="CHEBI:29985"/>
        <dbReference type="ChEBI" id="CHEBI:58359"/>
        <dbReference type="EC" id="3.5.1.2"/>
    </reaction>
</comment>
<dbReference type="EMBL" id="VJXW01000001">
    <property type="protein sequence ID" value="TRW28749.1"/>
    <property type="molecule type" value="Genomic_DNA"/>
</dbReference>
<dbReference type="SUPFAM" id="SSF52317">
    <property type="entry name" value="Class I glutamine amidotransferase-like"/>
    <property type="match status" value="1"/>
</dbReference>
<comment type="subunit">
    <text evidence="2">Forms a heterodimer with MurT.</text>
</comment>
<comment type="similarity">
    <text evidence="2">Belongs to the CobB/CobQ family. GatD subfamily.</text>
</comment>
<dbReference type="InterPro" id="IPR029062">
    <property type="entry name" value="Class_I_gatase-like"/>
</dbReference>
<dbReference type="AlphaFoldDB" id="A0A552VE92"/>
<comment type="catalytic activity">
    <reaction evidence="2">
        <text>beta-D-GlcNAc-(1-&gt;4)-Mur2Ac(oyl-L-Ala-gamma-D-Glu-L-Lys-D-Ala-D-Ala)-di-trans,octa-cis-undecaprenyl diphosphate + L-glutamine + ATP + H2O = beta-D-GlcNAc-(1-&gt;4)-Mur2Ac(oyl-L-Ala-D-isoglutaminyl-L-Lys-D-Ala-D-Ala)-di-trans,octa-cis-undecaprenyl diphosphate + L-glutamate + ADP + phosphate + H(+)</text>
        <dbReference type="Rhea" id="RHEA:57928"/>
        <dbReference type="ChEBI" id="CHEBI:15377"/>
        <dbReference type="ChEBI" id="CHEBI:15378"/>
        <dbReference type="ChEBI" id="CHEBI:29985"/>
        <dbReference type="ChEBI" id="CHEBI:30616"/>
        <dbReference type="ChEBI" id="CHEBI:43474"/>
        <dbReference type="ChEBI" id="CHEBI:58359"/>
        <dbReference type="ChEBI" id="CHEBI:60033"/>
        <dbReference type="ChEBI" id="CHEBI:62233"/>
        <dbReference type="ChEBI" id="CHEBI:456216"/>
        <dbReference type="EC" id="6.3.5.13"/>
    </reaction>
</comment>
<dbReference type="PROSITE" id="PS51274">
    <property type="entry name" value="GATASE_COBBQ"/>
    <property type="match status" value="1"/>
</dbReference>
<dbReference type="GO" id="GO:0071555">
    <property type="term" value="P:cell wall organization"/>
    <property type="evidence" value="ECO:0007669"/>
    <property type="project" value="UniProtKB-KW"/>
</dbReference>
<dbReference type="Proteomes" id="UP000319424">
    <property type="component" value="Unassembled WGS sequence"/>
</dbReference>
<gene>
    <name evidence="2" type="primary">gatD</name>
    <name evidence="4" type="ORF">FL857_01315</name>
</gene>
<dbReference type="OrthoDB" id="9782045at2"/>
<evidence type="ECO:0000259" key="3">
    <source>
        <dbReference type="Pfam" id="PF07685"/>
    </source>
</evidence>
<dbReference type="GO" id="GO:0004359">
    <property type="term" value="F:glutaminase activity"/>
    <property type="evidence" value="ECO:0007669"/>
    <property type="project" value="UniProtKB-UniRule"/>
</dbReference>
<keyword evidence="2" id="KW-0961">Cell wall biogenesis/degradation</keyword>
<comment type="function">
    <text evidence="2">The lipid II isoglutaminyl synthase complex catalyzes the formation of alpha-D-isoglutamine in the cell wall lipid II stem peptide. The GatD subunit catalyzes the hydrolysis of glutamine to glutamate and ammonia. The resulting ammonia molecule is channeled to the active site of MurT.</text>
</comment>
<dbReference type="Gene3D" id="3.40.50.880">
    <property type="match status" value="1"/>
</dbReference>
<comment type="caution">
    <text evidence="4">The sequence shown here is derived from an EMBL/GenBank/DDBJ whole genome shotgun (WGS) entry which is preliminary data.</text>
</comment>
<dbReference type="HAMAP" id="MF_02213">
    <property type="entry name" value="Lipid_II_synth_GatD"/>
    <property type="match status" value="1"/>
</dbReference>
<evidence type="ECO:0000313" key="4">
    <source>
        <dbReference type="EMBL" id="TRW28749.1"/>
    </source>
</evidence>
<dbReference type="PANTHER" id="PTHR21343:SF9">
    <property type="entry name" value="LIPID II ISOGLUTAMINYL SYNTHASE (GLUTAMINE-HYDROLYZING) SUBUNIT GATD"/>
    <property type="match status" value="1"/>
</dbReference>
<organism evidence="4 5">
    <name type="scientific">Criibacterium bergeronii</name>
    <dbReference type="NCBI Taxonomy" id="1871336"/>
    <lineage>
        <taxon>Bacteria</taxon>
        <taxon>Bacillati</taxon>
        <taxon>Bacillota</taxon>
        <taxon>Clostridia</taxon>
        <taxon>Peptostreptococcales</taxon>
        <taxon>Filifactoraceae</taxon>
        <taxon>Criibacterium</taxon>
    </lineage>
</organism>
<dbReference type="InterPro" id="IPR033949">
    <property type="entry name" value="CobQ_GATase1"/>
</dbReference>
<feature type="active site" description="Nucleophile" evidence="2">
    <location>
        <position position="93"/>
    </location>
</feature>
<dbReference type="PANTHER" id="PTHR21343">
    <property type="entry name" value="DETHIOBIOTIN SYNTHETASE"/>
    <property type="match status" value="1"/>
</dbReference>
<proteinExistence type="inferred from homology"/>
<name>A0A552VE92_9FIRM</name>
<dbReference type="InterPro" id="IPR043702">
    <property type="entry name" value="Lipid_II_synth_GatD"/>
</dbReference>
<dbReference type="EC" id="3.5.1.2" evidence="2"/>
<accession>A0A552VE92</accession>
<dbReference type="Pfam" id="PF07685">
    <property type="entry name" value="GATase_3"/>
    <property type="match status" value="1"/>
</dbReference>
<evidence type="ECO:0000313" key="5">
    <source>
        <dbReference type="Proteomes" id="UP000319424"/>
    </source>
</evidence>
<keyword evidence="2" id="KW-0378">Hydrolase</keyword>
<feature type="domain" description="CobB/CobQ-like glutamine amidotransferase" evidence="3">
    <location>
        <begin position="7"/>
        <end position="201"/>
    </location>
</feature>
<sequence length="245" mass="27575">MEFKLLHLYHDIMDLYGDKGNIKTLEYRLNKRNINFVYETCGIGETKNFSDYDLIFMGGGADLEQKILAGDLLSKKTEIKNAMDNGVNFLLVCGGYQLFGSHYINAKGEKIDGLDLLPYHTKRPNAKVRCIGNIIINAKLGEKEYEVIGFENHSGQTILDNDKYFGKVISGNGNAFNSSVEGYMDEQVIGTYIHGSLLPKNPLLADFIIKRALSVKNPYIILNELDDTMENMAREQIKSQINSSK</sequence>
<keyword evidence="4" id="KW-0808">Transferase</keyword>
<keyword evidence="1 2" id="KW-0315">Glutamine amidotransferase</keyword>
<comment type="pathway">
    <text evidence="2">Cell wall biogenesis; peptidoglycan biosynthesis.</text>
</comment>
<evidence type="ECO:0000256" key="1">
    <source>
        <dbReference type="ARBA" id="ARBA00022962"/>
    </source>
</evidence>
<dbReference type="GO" id="GO:0016740">
    <property type="term" value="F:transferase activity"/>
    <property type="evidence" value="ECO:0007669"/>
    <property type="project" value="UniProtKB-KW"/>
</dbReference>
<evidence type="ECO:0000256" key="2">
    <source>
        <dbReference type="HAMAP-Rule" id="MF_02213"/>
    </source>
</evidence>
<dbReference type="GO" id="GO:0009236">
    <property type="term" value="P:cobalamin biosynthetic process"/>
    <property type="evidence" value="ECO:0007669"/>
    <property type="project" value="InterPro"/>
</dbReference>
<keyword evidence="2" id="KW-0436">Ligase</keyword>
<dbReference type="UniPathway" id="UPA00219"/>
<feature type="active site" evidence="2">
    <location>
        <position position="194"/>
    </location>
</feature>
<dbReference type="EC" id="6.3.5.13" evidence="2"/>
<keyword evidence="2" id="KW-0573">Peptidoglycan synthesis</keyword>
<protein>
    <recommendedName>
        <fullName evidence="2">Lipid II isoglutaminyl synthase (glutamine-hydrolyzing) subunit GatD</fullName>
        <ecNumber evidence="2">6.3.5.13</ecNumber>
    </recommendedName>
    <alternativeName>
        <fullName evidence="2">Lipid II isoglutaminyl synthase glutaminase subunit</fullName>
        <ecNumber evidence="2">3.5.1.2</ecNumber>
    </alternativeName>
</protein>
<dbReference type="GO" id="GO:0008360">
    <property type="term" value="P:regulation of cell shape"/>
    <property type="evidence" value="ECO:0007669"/>
    <property type="project" value="UniProtKB-KW"/>
</dbReference>